<keyword evidence="2" id="KW-1185">Reference proteome</keyword>
<proteinExistence type="predicted"/>
<sequence>MPECQNDLSPVKIYDNTGCCYQYECQCKCYGWGDPHYVTFDGNYYAFQGNCTYVLVQEIIKKYNFSVHIKNYMCDIAQSLACPEYLTIYYKSYKIDLKQTRNPTVNTIFVNNVQTTPVYSNADFTITTTGIAMTLDIPAIQAQVTFKGMNFGVILPFSLFHNNTEGQCGKCDNNRSNDCTLPNGQKAQSCEEMAAKWQVNNTECPTTPPSPTPIPTEKPQMTTTKRPCEPAICAIILNRVFEKCHKVLSPENFYKACLYDVCHMTNGTGCFSLESYARMCAEESICVDWRGLTNGQCEPNCPKHKVYMPCGPKVEDTCNSNSRYNEKFINCDTQVCHDHFREGCFCPNGTTLFDTATDICTEFCGCIGPDGLPKKPGDKWHVQCKECTCSKYSMGPECEPVRCPTPERCNKTGYELQTVDCCQKCVCKPSLCPRAMEICPVGFELVQNETDSDCCITFYCKPKHVCVFGINEYLPGDKVPTGSCEVCVCGSTVNASTNLLNMECTPMSCNTTCPAGFSYEAVPGQCCGKCVQRQCVYNNTGPPNTVTTIEVGQSWTHPNESCVTFNCTKVNNVFVLVKIPPSCPEYNPEDCIPGTEKTTSDGCCKTCQLHDCRMLKNSTYLKVNDCISIQPVEVASCSGSCGTSSIYSMAANTMMHRCSCCQERRMSSKEVQLRCADNSLKPYKYTYVEECGCHITECKD</sequence>
<evidence type="ECO:0000313" key="2">
    <source>
        <dbReference type="Proteomes" id="UP000829447"/>
    </source>
</evidence>
<dbReference type="EMBL" id="CM040462">
    <property type="protein sequence ID" value="MCI4382006.1"/>
    <property type="molecule type" value="Genomic_DNA"/>
</dbReference>
<protein>
    <submittedName>
        <fullName evidence="1">Uncharacterized protein</fullName>
    </submittedName>
</protein>
<dbReference type="Proteomes" id="UP000829447">
    <property type="component" value="Linkage Group LG9"/>
</dbReference>
<organism evidence="1 2">
    <name type="scientific">Pangasianodon gigas</name>
    <name type="common">Mekong giant catfish</name>
    <name type="synonym">Pangasius gigas</name>
    <dbReference type="NCBI Taxonomy" id="30993"/>
    <lineage>
        <taxon>Eukaryota</taxon>
        <taxon>Metazoa</taxon>
        <taxon>Chordata</taxon>
        <taxon>Craniata</taxon>
        <taxon>Vertebrata</taxon>
        <taxon>Euteleostomi</taxon>
        <taxon>Actinopterygii</taxon>
        <taxon>Neopterygii</taxon>
        <taxon>Teleostei</taxon>
        <taxon>Ostariophysi</taxon>
        <taxon>Siluriformes</taxon>
        <taxon>Pangasiidae</taxon>
        <taxon>Pangasianodon</taxon>
    </lineage>
</organism>
<reference evidence="1 2" key="1">
    <citation type="journal article" date="2022" name="bioRxiv">
        <title>An ancient truncated duplication of the anti-Mullerian hormone receptor type 2 gene is a potential conserved master sex determinant in the Pangasiidae catfish family.</title>
        <authorList>
            <person name="Wen M."/>
            <person name="Pan Q."/>
            <person name="Jouanno E."/>
            <person name="Montfort J."/>
            <person name="Zahm M."/>
            <person name="Cabau C."/>
            <person name="Klopp C."/>
            <person name="Iampietro C."/>
            <person name="Roques C."/>
            <person name="Bouchez O."/>
            <person name="Castinel A."/>
            <person name="Donnadieu C."/>
            <person name="Parrinello H."/>
            <person name="Poncet C."/>
            <person name="Belmonte E."/>
            <person name="Gautier V."/>
            <person name="Avarre J.-C."/>
            <person name="Dugue R."/>
            <person name="Gustiano R."/>
            <person name="Ha T.T.T."/>
            <person name="Campet M."/>
            <person name="Sriphairoj K."/>
            <person name="Ribolli J."/>
            <person name="de Almeida F.L."/>
            <person name="Desvignes T."/>
            <person name="Postlethwait J.H."/>
            <person name="Bucao C.F."/>
            <person name="Robinson-Rechavi M."/>
            <person name="Bobe J."/>
            <person name="Herpin A."/>
            <person name="Guiguen Y."/>
        </authorList>
    </citation>
    <scope>NUCLEOTIDE SEQUENCE [LARGE SCALE GENOMIC DNA]</scope>
    <source>
        <strain evidence="1">YG-Dec2019</strain>
    </source>
</reference>
<accession>A0ACC5WSZ9</accession>
<gene>
    <name evidence="1" type="ORF">PGIGA_G00258570</name>
</gene>
<evidence type="ECO:0000313" key="1">
    <source>
        <dbReference type="EMBL" id="MCI4382006.1"/>
    </source>
</evidence>
<comment type="caution">
    <text evidence="1">The sequence shown here is derived from an EMBL/GenBank/DDBJ whole genome shotgun (WGS) entry which is preliminary data.</text>
</comment>
<name>A0ACC5WSZ9_PANGG</name>